<dbReference type="InterPro" id="IPR046879">
    <property type="entry name" value="KANL3/Tex30_Abhydrolase"/>
</dbReference>
<dbReference type="GO" id="GO:0016787">
    <property type="term" value="F:hydrolase activity"/>
    <property type="evidence" value="ECO:0007669"/>
    <property type="project" value="UniProtKB-KW"/>
</dbReference>
<dbReference type="AlphaFoldDB" id="A0AAU7DHH5"/>
<sequence>MENCEDFRDDSRIDAPVRGFLHRAAGAGIDCLVLTHGAGANCQSPLLMALADAFCAAGVTVLRCDLPFRQARPHGPPLRTAEKDQEGLRAAVEAIRRQTTGKIFLGGHSYGGRQASMLAARESELVERLLMLSYPLHPPKRPDQMRTAHFPSLLTPALFVSGERDGFGSKMEMEAALKLIPAKTELLMVAGAGHELMTPRNRADLPTLVVEAFLKFANG</sequence>
<name>A0AAU7DHH5_9BACT</name>
<dbReference type="Gene3D" id="3.40.50.1820">
    <property type="entry name" value="alpha/beta hydrolase"/>
    <property type="match status" value="1"/>
</dbReference>
<dbReference type="RefSeq" id="WP_348262054.1">
    <property type="nucleotide sequence ID" value="NZ_CP121196.1"/>
</dbReference>
<organism evidence="2">
    <name type="scientific">Telmatobacter sp. DSM 110680</name>
    <dbReference type="NCBI Taxonomy" id="3036704"/>
    <lineage>
        <taxon>Bacteria</taxon>
        <taxon>Pseudomonadati</taxon>
        <taxon>Acidobacteriota</taxon>
        <taxon>Terriglobia</taxon>
        <taxon>Terriglobales</taxon>
        <taxon>Acidobacteriaceae</taxon>
        <taxon>Telmatobacter</taxon>
    </lineage>
</organism>
<evidence type="ECO:0000313" key="2">
    <source>
        <dbReference type="EMBL" id="XBH16826.1"/>
    </source>
</evidence>
<dbReference type="EMBL" id="CP121196">
    <property type="protein sequence ID" value="XBH16826.1"/>
    <property type="molecule type" value="Genomic_DNA"/>
</dbReference>
<dbReference type="InterPro" id="IPR029058">
    <property type="entry name" value="AB_hydrolase_fold"/>
</dbReference>
<evidence type="ECO:0000259" key="1">
    <source>
        <dbReference type="Pfam" id="PF20408"/>
    </source>
</evidence>
<proteinExistence type="predicted"/>
<accession>A0AAU7DHH5</accession>
<dbReference type="PANTHER" id="PTHR13136:SF11">
    <property type="entry name" value="TESTIS-EXPRESSED PROTEIN 30"/>
    <property type="match status" value="1"/>
</dbReference>
<dbReference type="PANTHER" id="PTHR13136">
    <property type="entry name" value="TESTIS DEVELOPMENT PROTEIN PRTD"/>
    <property type="match status" value="1"/>
</dbReference>
<feature type="domain" description="KANL3/Tex30 alpha/beta hydrolase-like" evidence="1">
    <location>
        <begin position="31"/>
        <end position="200"/>
    </location>
</feature>
<protein>
    <submittedName>
        <fullName evidence="2">Alpha/beta fold hydrolase</fullName>
    </submittedName>
</protein>
<dbReference type="SUPFAM" id="SSF53474">
    <property type="entry name" value="alpha/beta-Hydrolases"/>
    <property type="match status" value="1"/>
</dbReference>
<reference evidence="2" key="1">
    <citation type="submission" date="2023-03" db="EMBL/GenBank/DDBJ databases">
        <title>Edaphobacter sp.</title>
        <authorList>
            <person name="Huber K.J."/>
            <person name="Papendorf J."/>
            <person name="Pilke C."/>
            <person name="Bunk B."/>
            <person name="Sproeer C."/>
            <person name="Pester M."/>
        </authorList>
    </citation>
    <scope>NUCLEOTIDE SEQUENCE</scope>
    <source>
        <strain evidence="2">DSM 110680</strain>
    </source>
</reference>
<dbReference type="Pfam" id="PF20408">
    <property type="entry name" value="Abhydrolase_11"/>
    <property type="match status" value="1"/>
</dbReference>
<gene>
    <name evidence="2" type="ORF">P8935_19895</name>
</gene>
<keyword evidence="2" id="KW-0378">Hydrolase</keyword>
<dbReference type="InterPro" id="IPR026555">
    <property type="entry name" value="NSL3/Tex30"/>
</dbReference>